<sequence>MSTIPASASSIVEETKKKLEASLSNDEAMKSDEDSVSPPKHSDETNAVCSEPAPEDSLGTASEGDGLETADDEERTRLNIEETFRSAELNLM</sequence>
<feature type="compositionally biased region" description="Basic and acidic residues" evidence="1">
    <location>
        <begin position="74"/>
        <end position="85"/>
    </location>
</feature>
<proteinExistence type="predicted"/>
<protein>
    <submittedName>
        <fullName evidence="2 4">Uncharacterized protein</fullName>
    </submittedName>
</protein>
<dbReference type="EMBL" id="UZAH01029884">
    <property type="protein sequence ID" value="VDP08328.1"/>
    <property type="molecule type" value="Genomic_DNA"/>
</dbReference>
<evidence type="ECO:0000313" key="3">
    <source>
        <dbReference type="Proteomes" id="UP000050761"/>
    </source>
</evidence>
<evidence type="ECO:0000313" key="2">
    <source>
        <dbReference type="EMBL" id="VDP08328.1"/>
    </source>
</evidence>
<dbReference type="WBParaSite" id="HPBE_0001724501-mRNA-1">
    <property type="protein sequence ID" value="HPBE_0001724501-mRNA-1"/>
    <property type="gene ID" value="HPBE_0001724501"/>
</dbReference>
<reference evidence="2 3" key="1">
    <citation type="submission" date="2018-11" db="EMBL/GenBank/DDBJ databases">
        <authorList>
            <consortium name="Pathogen Informatics"/>
        </authorList>
    </citation>
    <scope>NUCLEOTIDE SEQUENCE [LARGE SCALE GENOMIC DNA]</scope>
</reference>
<dbReference type="OrthoDB" id="5874606at2759"/>
<keyword evidence="3" id="KW-1185">Reference proteome</keyword>
<feature type="compositionally biased region" description="Polar residues" evidence="1">
    <location>
        <begin position="1"/>
        <end position="12"/>
    </location>
</feature>
<accession>A0A3P8BFB2</accession>
<dbReference type="AlphaFoldDB" id="A0A183G6C7"/>
<dbReference type="Proteomes" id="UP000050761">
    <property type="component" value="Unassembled WGS sequence"/>
</dbReference>
<evidence type="ECO:0000256" key="1">
    <source>
        <dbReference type="SAM" id="MobiDB-lite"/>
    </source>
</evidence>
<evidence type="ECO:0000313" key="4">
    <source>
        <dbReference type="WBParaSite" id="HPBE_0001724501-mRNA-1"/>
    </source>
</evidence>
<feature type="region of interest" description="Disordered" evidence="1">
    <location>
        <begin position="1"/>
        <end position="92"/>
    </location>
</feature>
<accession>A0A183G6C7</accession>
<gene>
    <name evidence="2" type="ORF">HPBE_LOCUS17244</name>
</gene>
<reference evidence="4" key="2">
    <citation type="submission" date="2019-09" db="UniProtKB">
        <authorList>
            <consortium name="WormBaseParasite"/>
        </authorList>
    </citation>
    <scope>IDENTIFICATION</scope>
</reference>
<name>A0A183G6C7_HELPZ</name>
<organism evidence="3 4">
    <name type="scientific">Heligmosomoides polygyrus</name>
    <name type="common">Parasitic roundworm</name>
    <dbReference type="NCBI Taxonomy" id="6339"/>
    <lineage>
        <taxon>Eukaryota</taxon>
        <taxon>Metazoa</taxon>
        <taxon>Ecdysozoa</taxon>
        <taxon>Nematoda</taxon>
        <taxon>Chromadorea</taxon>
        <taxon>Rhabditida</taxon>
        <taxon>Rhabditina</taxon>
        <taxon>Rhabditomorpha</taxon>
        <taxon>Strongyloidea</taxon>
        <taxon>Heligmosomidae</taxon>
        <taxon>Heligmosomoides</taxon>
    </lineage>
</organism>